<dbReference type="InterPro" id="IPR027417">
    <property type="entry name" value="P-loop_NTPase"/>
</dbReference>
<evidence type="ECO:0000256" key="7">
    <source>
        <dbReference type="HAMAP-Rule" id="MF_00092"/>
    </source>
</evidence>
<dbReference type="PROSITE" id="PS00486">
    <property type="entry name" value="DNA_MISMATCH_REPAIR_2"/>
    <property type="match status" value="1"/>
</dbReference>
<dbReference type="PANTHER" id="PTHR48466:SF2">
    <property type="entry name" value="OS10G0509000 PROTEIN"/>
    <property type="match status" value="1"/>
</dbReference>
<evidence type="ECO:0000256" key="5">
    <source>
        <dbReference type="ARBA" id="ARBA00022884"/>
    </source>
</evidence>
<evidence type="ECO:0000256" key="6">
    <source>
        <dbReference type="ARBA" id="ARBA00023125"/>
    </source>
</evidence>
<dbReference type="SUPFAM" id="SSF52540">
    <property type="entry name" value="P-loop containing nucleoside triphosphate hydrolases"/>
    <property type="match status" value="1"/>
</dbReference>
<dbReference type="PIRSF" id="PIRSF005814">
    <property type="entry name" value="MutS_YshD"/>
    <property type="match status" value="1"/>
</dbReference>
<dbReference type="Gene3D" id="3.40.50.300">
    <property type="entry name" value="P-loop containing nucleotide triphosphate hydrolases"/>
    <property type="match status" value="1"/>
</dbReference>
<keyword evidence="11" id="KW-1185">Reference proteome</keyword>
<keyword evidence="3 7" id="KW-0378">Hydrolase</keyword>
<dbReference type="EC" id="3.6.4.-" evidence="7"/>
<dbReference type="Gene3D" id="3.30.1370.110">
    <property type="match status" value="1"/>
</dbReference>
<dbReference type="SMART" id="SM00533">
    <property type="entry name" value="MUTSd"/>
    <property type="match status" value="1"/>
</dbReference>
<dbReference type="InterPro" id="IPR045076">
    <property type="entry name" value="MutS"/>
</dbReference>
<dbReference type="InterPro" id="IPR036187">
    <property type="entry name" value="DNA_mismatch_repair_MutS_sf"/>
</dbReference>
<dbReference type="InterPro" id="IPR000432">
    <property type="entry name" value="DNA_mismatch_repair_MutS_C"/>
</dbReference>
<evidence type="ECO:0000313" key="10">
    <source>
        <dbReference type="EMBL" id="PPK86664.1"/>
    </source>
</evidence>
<keyword evidence="7" id="KW-0255">Endonuclease</keyword>
<dbReference type="CDD" id="cd06503">
    <property type="entry name" value="ATP-synt_Fo_b"/>
    <property type="match status" value="1"/>
</dbReference>
<keyword evidence="1 7" id="KW-0699">rRNA-binding</keyword>
<dbReference type="EMBL" id="PTJC01000006">
    <property type="protein sequence ID" value="PPK86664.1"/>
    <property type="molecule type" value="Genomic_DNA"/>
</dbReference>
<dbReference type="FunFam" id="3.40.50.300:FF:000830">
    <property type="entry name" value="Endonuclease MutS2"/>
    <property type="match status" value="1"/>
</dbReference>
<dbReference type="GO" id="GO:0016887">
    <property type="term" value="F:ATP hydrolysis activity"/>
    <property type="evidence" value="ECO:0007669"/>
    <property type="project" value="InterPro"/>
</dbReference>
<sequence length="795" mass="90076">MQLLPADTLEKLEFDKILALLERHCNGDLGREAALSVTPSTKVTEINQWLDEVTEFRQGTEDKNMFSITAYDDVSEELKALRVEGYALVESGLAKLNVLLLQAKQLFTFFQSNARQNAFPTLFGVVSVVEYVPELSAAIEAVIDAEGNIRTDASDELSRIRRLLGSKQREVEKAFRSVIEKYRRAGYLSDTVESFRNGRRVLAVPAEHKRQIRGIIHDESATGKTAYIEPDEVIGINNDIFDLQQEERREIYRILRELSARLRPYVDQMVNYRDLIVYMDLVQAKARLAAQMKAERPKVDHRPTLDIKEGRHPLLYLKNRPYGRKTVPFDLVLKGKNRILMLSGPNAGGKSISMKSVGLLQLMVQSGMLVTVDKESTLGTFHKVFTDIGDQQSIEDDLSTYSSRLKNAREFTREADDRTLVLIDEFGSGTDPMLGGAIAEAVLERLNKAGVYGVITTHYSNLKIYAYKTSGIVNGGMHFDKDSLSPTYELQVGRPGSSYAFEIAQKSGLPQDVLDHARMRAGKNERAVDQLLVDLQREKQEVEEQLARMEQKQKTLDALTRTYEELHRDIEVRRKRLKLEAKEQSLAETAKYNKEMENLIRKLREEKKLDEAKEKAKALRDEREKISEQVTDLRETIYYQPKSGKQGRRQFNEGDYVKLRTGGTSGTIETIDKKRAIVIVGDLRLTANLRDLEHAESPMTLRRERSVSSDIQGVASFSNKLDVRGMRFEEVLNTTQAFVDQALMANASQLRIVHGKGSGALKRAVRQKLSEYNHQFNLSTPPREQGGEGVTIVDL</sequence>
<keyword evidence="2 7" id="KW-0547">Nucleotide-binding</keyword>
<dbReference type="GO" id="GO:0072344">
    <property type="term" value="P:rescue of stalled ribosome"/>
    <property type="evidence" value="ECO:0007669"/>
    <property type="project" value="UniProtKB-UniRule"/>
</dbReference>
<organism evidence="10 11">
    <name type="scientific">Neolewinella xylanilytica</name>
    <dbReference type="NCBI Taxonomy" id="1514080"/>
    <lineage>
        <taxon>Bacteria</taxon>
        <taxon>Pseudomonadati</taxon>
        <taxon>Bacteroidota</taxon>
        <taxon>Saprospiria</taxon>
        <taxon>Saprospirales</taxon>
        <taxon>Lewinellaceae</taxon>
        <taxon>Neolewinella</taxon>
    </lineage>
</organism>
<dbReference type="SMART" id="SM00534">
    <property type="entry name" value="MUTSac"/>
    <property type="match status" value="1"/>
</dbReference>
<name>A0A2S6I674_9BACT</name>
<dbReference type="InterPro" id="IPR005747">
    <property type="entry name" value="MutS2"/>
</dbReference>
<comment type="similarity">
    <text evidence="7">Belongs to the DNA mismatch repair MutS family. MutS2 subfamily.</text>
</comment>
<comment type="function">
    <text evidence="7">Endonuclease that is involved in the suppression of homologous recombination and thus may have a key role in the control of bacterial genetic diversity.</text>
</comment>
<dbReference type="PANTHER" id="PTHR48466">
    <property type="entry name" value="OS10G0509000 PROTEIN-RELATED"/>
    <property type="match status" value="1"/>
</dbReference>
<dbReference type="OrthoDB" id="9808166at2"/>
<comment type="function">
    <text evidence="7">Acts as a ribosome collision sensor, splitting the ribosome into its 2 subunits. Detects stalled/collided 70S ribosomes which it binds and splits by an ATP-hydrolysis driven conformational change. Acts upstream of the ribosome quality control system (RQC), a ribosome-associated complex that mediates the extraction of incompletely synthesized nascent chains from stalled ribosomes and their subsequent degradation. Probably generates substrates for RQC.</text>
</comment>
<evidence type="ECO:0000256" key="1">
    <source>
        <dbReference type="ARBA" id="ARBA00022730"/>
    </source>
</evidence>
<evidence type="ECO:0000259" key="9">
    <source>
        <dbReference type="PROSITE" id="PS50828"/>
    </source>
</evidence>
<accession>A0A2S6I674</accession>
<evidence type="ECO:0000256" key="8">
    <source>
        <dbReference type="SAM" id="Coils"/>
    </source>
</evidence>
<evidence type="ECO:0000256" key="3">
    <source>
        <dbReference type="ARBA" id="ARBA00022801"/>
    </source>
</evidence>
<evidence type="ECO:0000313" key="11">
    <source>
        <dbReference type="Proteomes" id="UP000237662"/>
    </source>
</evidence>
<feature type="coiled-coil region" evidence="8">
    <location>
        <begin position="525"/>
        <end position="636"/>
    </location>
</feature>
<dbReference type="GO" id="GO:0004519">
    <property type="term" value="F:endonuclease activity"/>
    <property type="evidence" value="ECO:0007669"/>
    <property type="project" value="UniProtKB-UniRule"/>
</dbReference>
<keyword evidence="6 7" id="KW-0238">DNA-binding</keyword>
<dbReference type="GO" id="GO:0006298">
    <property type="term" value="P:mismatch repair"/>
    <property type="evidence" value="ECO:0007669"/>
    <property type="project" value="InterPro"/>
</dbReference>
<protein>
    <recommendedName>
        <fullName evidence="7">Endonuclease MutS2</fullName>
        <ecNumber evidence="7">3.1.-.-</ecNumber>
    </recommendedName>
    <alternativeName>
        <fullName evidence="7">Ribosome-associated protein quality control-upstream factor</fullName>
        <shortName evidence="7">RQC-upstream factor</shortName>
        <shortName evidence="7">RqcU</shortName>
        <ecNumber evidence="7">3.6.4.-</ecNumber>
    </alternativeName>
</protein>
<dbReference type="AlphaFoldDB" id="A0A2S6I674"/>
<dbReference type="SUPFAM" id="SSF48334">
    <property type="entry name" value="DNA repair protein MutS, domain III"/>
    <property type="match status" value="1"/>
</dbReference>
<dbReference type="GO" id="GO:0140664">
    <property type="term" value="F:ATP-dependent DNA damage sensor activity"/>
    <property type="evidence" value="ECO:0007669"/>
    <property type="project" value="InterPro"/>
</dbReference>
<dbReference type="HAMAP" id="MF_00092">
    <property type="entry name" value="MutS2"/>
    <property type="match status" value="1"/>
</dbReference>
<dbReference type="NCBIfam" id="TIGR01069">
    <property type="entry name" value="mutS2"/>
    <property type="match status" value="1"/>
</dbReference>
<dbReference type="InterPro" id="IPR002625">
    <property type="entry name" value="Smr_dom"/>
</dbReference>
<dbReference type="GO" id="GO:0043023">
    <property type="term" value="F:ribosomal large subunit binding"/>
    <property type="evidence" value="ECO:0007669"/>
    <property type="project" value="UniProtKB-UniRule"/>
</dbReference>
<dbReference type="PROSITE" id="PS50828">
    <property type="entry name" value="SMR"/>
    <property type="match status" value="1"/>
</dbReference>
<dbReference type="Pfam" id="PF20297">
    <property type="entry name" value="MSSS"/>
    <property type="match status" value="1"/>
</dbReference>
<dbReference type="InterPro" id="IPR007696">
    <property type="entry name" value="DNA_mismatch_repair_MutS_core"/>
</dbReference>
<dbReference type="GO" id="GO:0030983">
    <property type="term" value="F:mismatched DNA binding"/>
    <property type="evidence" value="ECO:0007669"/>
    <property type="project" value="InterPro"/>
</dbReference>
<keyword evidence="8" id="KW-0175">Coiled coil</keyword>
<dbReference type="GO" id="GO:0019843">
    <property type="term" value="F:rRNA binding"/>
    <property type="evidence" value="ECO:0007669"/>
    <property type="project" value="UniProtKB-UniRule"/>
</dbReference>
<dbReference type="InterPro" id="IPR036063">
    <property type="entry name" value="Smr_dom_sf"/>
</dbReference>
<dbReference type="SUPFAM" id="SSF160443">
    <property type="entry name" value="SMR domain-like"/>
    <property type="match status" value="1"/>
</dbReference>
<dbReference type="Proteomes" id="UP000237662">
    <property type="component" value="Unassembled WGS sequence"/>
</dbReference>
<evidence type="ECO:0000256" key="4">
    <source>
        <dbReference type="ARBA" id="ARBA00022840"/>
    </source>
</evidence>
<dbReference type="Pfam" id="PF01713">
    <property type="entry name" value="Smr"/>
    <property type="match status" value="1"/>
</dbReference>
<dbReference type="EC" id="3.1.-.-" evidence="7"/>
<feature type="binding site" evidence="7">
    <location>
        <begin position="344"/>
        <end position="351"/>
    </location>
    <ligand>
        <name>ATP</name>
        <dbReference type="ChEBI" id="CHEBI:30616"/>
    </ligand>
</feature>
<keyword evidence="4 7" id="KW-0067">ATP-binding</keyword>
<evidence type="ECO:0000256" key="2">
    <source>
        <dbReference type="ARBA" id="ARBA00022741"/>
    </source>
</evidence>
<dbReference type="InterPro" id="IPR046893">
    <property type="entry name" value="MSSS"/>
</dbReference>
<feature type="domain" description="Smr" evidence="9">
    <location>
        <begin position="721"/>
        <end position="795"/>
    </location>
</feature>
<gene>
    <name evidence="7" type="primary">mutS2</name>
    <name evidence="7" type="synonym">rqcU</name>
    <name evidence="10" type="ORF">CLV84_3600</name>
</gene>
<dbReference type="GO" id="GO:0045910">
    <property type="term" value="P:negative regulation of DNA recombination"/>
    <property type="evidence" value="ECO:0007669"/>
    <property type="project" value="InterPro"/>
</dbReference>
<keyword evidence="5 7" id="KW-0694">RNA-binding</keyword>
<comment type="caution">
    <text evidence="10">The sequence shown here is derived from an EMBL/GenBank/DDBJ whole genome shotgun (WGS) entry which is preliminary data.</text>
</comment>
<proteinExistence type="inferred from homology"/>
<dbReference type="SMART" id="SM00463">
    <property type="entry name" value="SMR"/>
    <property type="match status" value="1"/>
</dbReference>
<dbReference type="GO" id="GO:0005524">
    <property type="term" value="F:ATP binding"/>
    <property type="evidence" value="ECO:0007669"/>
    <property type="project" value="UniProtKB-UniRule"/>
</dbReference>
<dbReference type="RefSeq" id="WP_104421083.1">
    <property type="nucleotide sequence ID" value="NZ_PTJC01000006.1"/>
</dbReference>
<reference evidence="10 11" key="1">
    <citation type="submission" date="2018-02" db="EMBL/GenBank/DDBJ databases">
        <title>Genomic Encyclopedia of Archaeal and Bacterial Type Strains, Phase II (KMG-II): from individual species to whole genera.</title>
        <authorList>
            <person name="Goeker M."/>
        </authorList>
    </citation>
    <scope>NUCLEOTIDE SEQUENCE [LARGE SCALE GENOMIC DNA]</scope>
    <source>
        <strain evidence="10 11">DSM 29526</strain>
    </source>
</reference>
<keyword evidence="7" id="KW-0540">Nuclease</keyword>
<dbReference type="Pfam" id="PF00488">
    <property type="entry name" value="MutS_V"/>
    <property type="match status" value="1"/>
</dbReference>
<comment type="subunit">
    <text evidence="7">Homodimer. Binds to stalled ribosomes, contacting rRNA.</text>
</comment>